<evidence type="ECO:0000256" key="1">
    <source>
        <dbReference type="SAM" id="MobiDB-lite"/>
    </source>
</evidence>
<comment type="caution">
    <text evidence="2">The sequence shown here is derived from an EMBL/GenBank/DDBJ whole genome shotgun (WGS) entry which is preliminary data.</text>
</comment>
<feature type="non-terminal residue" evidence="2">
    <location>
        <position position="1"/>
    </location>
</feature>
<evidence type="ECO:0000313" key="2">
    <source>
        <dbReference type="EMBL" id="KKL76879.1"/>
    </source>
</evidence>
<accession>A0A0F9ES93</accession>
<organism evidence="2">
    <name type="scientific">marine sediment metagenome</name>
    <dbReference type="NCBI Taxonomy" id="412755"/>
    <lineage>
        <taxon>unclassified sequences</taxon>
        <taxon>metagenomes</taxon>
        <taxon>ecological metagenomes</taxon>
    </lineage>
</organism>
<sequence length="28" mass="2837">QTAENTIRQGLTGDTPGPARVPEGQVSG</sequence>
<dbReference type="AlphaFoldDB" id="A0A0F9ES93"/>
<proteinExistence type="predicted"/>
<feature type="region of interest" description="Disordered" evidence="1">
    <location>
        <begin position="1"/>
        <end position="28"/>
    </location>
</feature>
<dbReference type="EMBL" id="LAZR01023914">
    <property type="protein sequence ID" value="KKL76879.1"/>
    <property type="molecule type" value="Genomic_DNA"/>
</dbReference>
<gene>
    <name evidence="2" type="ORF">LCGC14_2040440</name>
</gene>
<protein>
    <submittedName>
        <fullName evidence="2">Uncharacterized protein</fullName>
    </submittedName>
</protein>
<reference evidence="2" key="1">
    <citation type="journal article" date="2015" name="Nature">
        <title>Complex archaea that bridge the gap between prokaryotes and eukaryotes.</title>
        <authorList>
            <person name="Spang A."/>
            <person name="Saw J.H."/>
            <person name="Jorgensen S.L."/>
            <person name="Zaremba-Niedzwiedzka K."/>
            <person name="Martijn J."/>
            <person name="Lind A.E."/>
            <person name="van Eijk R."/>
            <person name="Schleper C."/>
            <person name="Guy L."/>
            <person name="Ettema T.J."/>
        </authorList>
    </citation>
    <scope>NUCLEOTIDE SEQUENCE</scope>
</reference>
<name>A0A0F9ES93_9ZZZZ</name>